<feature type="compositionally biased region" description="Polar residues" evidence="1">
    <location>
        <begin position="28"/>
        <end position="54"/>
    </location>
</feature>
<keyword evidence="3" id="KW-1185">Reference proteome</keyword>
<dbReference type="EMBL" id="JARAKH010000013">
    <property type="protein sequence ID" value="KAK8397496.1"/>
    <property type="molecule type" value="Genomic_DNA"/>
</dbReference>
<name>A0AAW0UDF4_SCYPA</name>
<proteinExistence type="predicted"/>
<feature type="region of interest" description="Disordered" evidence="1">
    <location>
        <begin position="1"/>
        <end position="54"/>
    </location>
</feature>
<evidence type="ECO:0000313" key="3">
    <source>
        <dbReference type="Proteomes" id="UP001487740"/>
    </source>
</evidence>
<protein>
    <submittedName>
        <fullName evidence="2">Uncharacterized protein</fullName>
    </submittedName>
</protein>
<dbReference type="Proteomes" id="UP001487740">
    <property type="component" value="Unassembled WGS sequence"/>
</dbReference>
<reference evidence="2 3" key="1">
    <citation type="submission" date="2023-03" db="EMBL/GenBank/DDBJ databases">
        <title>High-quality genome of Scylla paramamosain provides insights in environmental adaptation.</title>
        <authorList>
            <person name="Zhang L."/>
        </authorList>
    </citation>
    <scope>NUCLEOTIDE SEQUENCE [LARGE SCALE GENOMIC DNA]</scope>
    <source>
        <strain evidence="2">LZ_2023a</strain>
        <tissue evidence="2">Muscle</tissue>
    </source>
</reference>
<evidence type="ECO:0000313" key="2">
    <source>
        <dbReference type="EMBL" id="KAK8397496.1"/>
    </source>
</evidence>
<dbReference type="AlphaFoldDB" id="A0AAW0UDF4"/>
<comment type="caution">
    <text evidence="2">The sequence shown here is derived from an EMBL/GenBank/DDBJ whole genome shotgun (WGS) entry which is preliminary data.</text>
</comment>
<feature type="region of interest" description="Disordered" evidence="1">
    <location>
        <begin position="125"/>
        <end position="145"/>
    </location>
</feature>
<organism evidence="2 3">
    <name type="scientific">Scylla paramamosain</name>
    <name type="common">Mud crab</name>
    <dbReference type="NCBI Taxonomy" id="85552"/>
    <lineage>
        <taxon>Eukaryota</taxon>
        <taxon>Metazoa</taxon>
        <taxon>Ecdysozoa</taxon>
        <taxon>Arthropoda</taxon>
        <taxon>Crustacea</taxon>
        <taxon>Multicrustacea</taxon>
        <taxon>Malacostraca</taxon>
        <taxon>Eumalacostraca</taxon>
        <taxon>Eucarida</taxon>
        <taxon>Decapoda</taxon>
        <taxon>Pleocyemata</taxon>
        <taxon>Brachyura</taxon>
        <taxon>Eubrachyura</taxon>
        <taxon>Portunoidea</taxon>
        <taxon>Portunidae</taxon>
        <taxon>Portuninae</taxon>
        <taxon>Scylla</taxon>
    </lineage>
</organism>
<evidence type="ECO:0000256" key="1">
    <source>
        <dbReference type="SAM" id="MobiDB-lite"/>
    </source>
</evidence>
<gene>
    <name evidence="2" type="ORF">O3P69_004326</name>
</gene>
<accession>A0AAW0UDF4</accession>
<sequence>MAPAGGAASARVDVNRPRTEVIGDDSSPGFSGFQSVQQLDSSSETQDELTTGSVLQSTRCVKNGRGNKSEGELMVTLPPESISCPLLSPTCKTSLAMGTSYPFDTSLLGRPPSSEKIKDSLFFHPTMHHTDKPDWDPLGSSKVDR</sequence>